<protein>
    <submittedName>
        <fullName evidence="2">Uncharacterized protein</fullName>
    </submittedName>
</protein>
<evidence type="ECO:0000313" key="3">
    <source>
        <dbReference type="Proteomes" id="UP000319094"/>
    </source>
</evidence>
<accession>A0A542Y6J1</accession>
<sequence>MTHNNEQRTTTVPLEISQDQAIDWLIRCHLPNALEAAGYTEDAQPFRELDAYSGVTERGHIAAWPGLVGRLNELRRRTWDTFSEENDPYFERGSQDPKAVWFRENILHYFSADLDLDQRELRKIGDFAAQNLLPSKAGAKAQDIVQYCRWTIAARHLSEGHFELPDSLNDLCVHSSDALRRICAPPAEAKVSIPREVIEQVWNINELLYDRLIGAMPRALQELLNIVGQEDRRPILLDFPAPEPGKQTEPTQCFTPEEEREYEEENERILEEMLAWEESEEGKAAHRQAETVDTIRAQRKAEHEEQFERWAAAYAENYQNALSARRKGRQRQIREEAELIDGGAKPATAEERRMLGLVCGRDPHVSLAFLREDSNHSRATRSALRHAIKAGRADDREKAEEMIGLALSTTHPSC</sequence>
<dbReference type="AlphaFoldDB" id="A0A542Y6J1"/>
<dbReference type="RefSeq" id="WP_141886986.1">
    <property type="nucleotide sequence ID" value="NZ_BAAAUY010000001.1"/>
</dbReference>
<gene>
    <name evidence="2" type="ORF">FB468_1742</name>
</gene>
<comment type="caution">
    <text evidence="2">The sequence shown here is derived from an EMBL/GenBank/DDBJ whole genome shotgun (WGS) entry which is preliminary data.</text>
</comment>
<proteinExistence type="predicted"/>
<dbReference type="EMBL" id="VFON01000001">
    <property type="protein sequence ID" value="TQL43712.1"/>
    <property type="molecule type" value="Genomic_DNA"/>
</dbReference>
<organism evidence="2 3">
    <name type="scientific">Leucobacter komagatae</name>
    <dbReference type="NCBI Taxonomy" id="55969"/>
    <lineage>
        <taxon>Bacteria</taxon>
        <taxon>Bacillati</taxon>
        <taxon>Actinomycetota</taxon>
        <taxon>Actinomycetes</taxon>
        <taxon>Micrococcales</taxon>
        <taxon>Microbacteriaceae</taxon>
        <taxon>Leucobacter</taxon>
    </lineage>
</organism>
<dbReference type="Proteomes" id="UP000319094">
    <property type="component" value="Unassembled WGS sequence"/>
</dbReference>
<evidence type="ECO:0000256" key="1">
    <source>
        <dbReference type="SAM" id="MobiDB-lite"/>
    </source>
</evidence>
<feature type="region of interest" description="Disordered" evidence="1">
    <location>
        <begin position="238"/>
        <end position="260"/>
    </location>
</feature>
<keyword evidence="3" id="KW-1185">Reference proteome</keyword>
<reference evidence="2 3" key="1">
    <citation type="submission" date="2019-06" db="EMBL/GenBank/DDBJ databases">
        <title>Sequencing the genomes of 1000 actinobacteria strains.</title>
        <authorList>
            <person name="Klenk H.-P."/>
        </authorList>
    </citation>
    <scope>NUCLEOTIDE SEQUENCE [LARGE SCALE GENOMIC DNA]</scope>
    <source>
        <strain evidence="2 3">DSM 8803</strain>
    </source>
</reference>
<name>A0A542Y6J1_9MICO</name>
<evidence type="ECO:0000313" key="2">
    <source>
        <dbReference type="EMBL" id="TQL43712.1"/>
    </source>
</evidence>